<dbReference type="InterPro" id="IPR032525">
    <property type="entry name" value="Peptidase_U32_C"/>
</dbReference>
<evidence type="ECO:0000313" key="3">
    <source>
        <dbReference type="Proteomes" id="UP000254191"/>
    </source>
</evidence>
<feature type="domain" description="Peptidase family U32 C-terminal" evidence="1">
    <location>
        <begin position="2"/>
        <end position="64"/>
    </location>
</feature>
<dbReference type="Pfam" id="PF16325">
    <property type="entry name" value="Peptidase_U32_C"/>
    <property type="match status" value="1"/>
</dbReference>
<name>A0A379GGS0_PROMI</name>
<sequence length="83" mass="9186">MDVKNKFILGDSLELMTPTGNIQFTLDALFNKKQQPTDVAPGNGHVVYLPVPDDVDLNFALLIRNLPGTTTRQPHKIDAVEVK</sequence>
<dbReference type="GO" id="GO:0006508">
    <property type="term" value="P:proteolysis"/>
    <property type="evidence" value="ECO:0007669"/>
    <property type="project" value="UniProtKB-KW"/>
</dbReference>
<protein>
    <submittedName>
        <fullName evidence="2">Protease</fullName>
    </submittedName>
</protein>
<reference evidence="2 3" key="1">
    <citation type="submission" date="2018-06" db="EMBL/GenBank/DDBJ databases">
        <authorList>
            <consortium name="Pathogen Informatics"/>
            <person name="Doyle S."/>
        </authorList>
    </citation>
    <scope>NUCLEOTIDE SEQUENCE [LARGE SCALE GENOMIC DNA]</scope>
    <source>
        <strain evidence="2 3">NCTC11938</strain>
    </source>
</reference>
<keyword evidence="2" id="KW-0378">Hydrolase</keyword>
<accession>A0A379GGS0</accession>
<organism evidence="2 3">
    <name type="scientific">Proteus mirabilis</name>
    <dbReference type="NCBI Taxonomy" id="584"/>
    <lineage>
        <taxon>Bacteria</taxon>
        <taxon>Pseudomonadati</taxon>
        <taxon>Pseudomonadota</taxon>
        <taxon>Gammaproteobacteria</taxon>
        <taxon>Enterobacterales</taxon>
        <taxon>Morganellaceae</taxon>
        <taxon>Proteus</taxon>
    </lineage>
</organism>
<evidence type="ECO:0000313" key="2">
    <source>
        <dbReference type="EMBL" id="SUC40166.1"/>
    </source>
</evidence>
<proteinExistence type="predicted"/>
<dbReference type="AlphaFoldDB" id="A0A379GGS0"/>
<dbReference type="Proteomes" id="UP000254191">
    <property type="component" value="Unassembled WGS sequence"/>
</dbReference>
<evidence type="ECO:0000259" key="1">
    <source>
        <dbReference type="Pfam" id="PF16325"/>
    </source>
</evidence>
<dbReference type="Gene3D" id="2.40.30.10">
    <property type="entry name" value="Translation factors"/>
    <property type="match status" value="1"/>
</dbReference>
<dbReference type="EMBL" id="UGTS01000006">
    <property type="protein sequence ID" value="SUC40166.1"/>
    <property type="molecule type" value="Genomic_DNA"/>
</dbReference>
<gene>
    <name evidence="2" type="ORF">NCTC11938_04456</name>
</gene>
<keyword evidence="2" id="KW-0645">Protease</keyword>
<dbReference type="GO" id="GO:0008233">
    <property type="term" value="F:peptidase activity"/>
    <property type="evidence" value="ECO:0007669"/>
    <property type="project" value="UniProtKB-KW"/>
</dbReference>